<evidence type="ECO:0000256" key="3">
    <source>
        <dbReference type="ARBA" id="ARBA00022989"/>
    </source>
</evidence>
<dbReference type="InterPro" id="IPR037682">
    <property type="entry name" value="TonB_C"/>
</dbReference>
<keyword evidence="5" id="KW-0735">Signal-anchor</keyword>
<feature type="domain" description="TonB C-terminal" evidence="7">
    <location>
        <begin position="125"/>
        <end position="218"/>
    </location>
</feature>
<dbReference type="InterPro" id="IPR006260">
    <property type="entry name" value="TonB/TolA_C"/>
</dbReference>
<keyword evidence="5" id="KW-0813">Transport</keyword>
<keyword evidence="9" id="KW-1185">Reference proteome</keyword>
<dbReference type="SUPFAM" id="SSF74653">
    <property type="entry name" value="TolA/TonB C-terminal domain"/>
    <property type="match status" value="1"/>
</dbReference>
<dbReference type="PROSITE" id="PS52015">
    <property type="entry name" value="TONB_CTD"/>
    <property type="match status" value="1"/>
</dbReference>
<comment type="caution">
    <text evidence="8">The sequence shown here is derived from an EMBL/GenBank/DDBJ whole genome shotgun (WGS) entry which is preliminary data.</text>
</comment>
<dbReference type="GO" id="GO:0030288">
    <property type="term" value="C:outer membrane-bounded periplasmic space"/>
    <property type="evidence" value="ECO:0007669"/>
    <property type="project" value="InterPro"/>
</dbReference>
<reference evidence="8 9" key="1">
    <citation type="submission" date="2024-02" db="EMBL/GenBank/DDBJ databases">
        <title>A novel Wenzhouxiangellaceae bacterium, isolated from coastal sediments.</title>
        <authorList>
            <person name="Du Z.-J."/>
            <person name="Ye Y.-Q."/>
            <person name="Zhang X.-Y."/>
        </authorList>
    </citation>
    <scope>NUCLEOTIDE SEQUENCE [LARGE SCALE GENOMIC DNA]</scope>
    <source>
        <strain evidence="8 9">CH-27</strain>
    </source>
</reference>
<name>A0AAW9RIF8_9GAMM</name>
<comment type="subcellular location">
    <subcellularLocation>
        <location evidence="5">Cell inner membrane</location>
        <topology evidence="5">Single-pass membrane protein</topology>
        <orientation evidence="5">Periplasmic side</orientation>
    </subcellularLocation>
    <subcellularLocation>
        <location evidence="1">Membrane</location>
        <topology evidence="1">Single-pass membrane protein</topology>
    </subcellularLocation>
</comment>
<feature type="compositionally biased region" description="Pro residues" evidence="6">
    <location>
        <begin position="81"/>
        <end position="92"/>
    </location>
</feature>
<dbReference type="InterPro" id="IPR003538">
    <property type="entry name" value="TonB"/>
</dbReference>
<dbReference type="EMBL" id="JAZHOG010000012">
    <property type="protein sequence ID" value="MEJ8569214.1"/>
    <property type="molecule type" value="Genomic_DNA"/>
</dbReference>
<feature type="compositionally biased region" description="Basic and acidic residues" evidence="6">
    <location>
        <begin position="66"/>
        <end position="80"/>
    </location>
</feature>
<accession>A0AAW9RIF8</accession>
<evidence type="ECO:0000256" key="6">
    <source>
        <dbReference type="SAM" id="MobiDB-lite"/>
    </source>
</evidence>
<keyword evidence="5" id="KW-0653">Protein transport</keyword>
<evidence type="ECO:0000256" key="2">
    <source>
        <dbReference type="ARBA" id="ARBA00022692"/>
    </source>
</evidence>
<dbReference type="Proteomes" id="UP001359886">
    <property type="component" value="Unassembled WGS sequence"/>
</dbReference>
<dbReference type="Pfam" id="PF03544">
    <property type="entry name" value="TonB_C"/>
    <property type="match status" value="1"/>
</dbReference>
<dbReference type="GO" id="GO:0015891">
    <property type="term" value="P:siderophore transport"/>
    <property type="evidence" value="ECO:0007669"/>
    <property type="project" value="InterPro"/>
</dbReference>
<sequence>MASNILDSLTLPTGGHYTRLVVGGLVGVAVTAALFWTMSYLIETADRSLDESGMSNIVDFVRLKRDETPQRRQLKPEKPPPPEAPPPQPPTPQLDNLDPSAEKIAISAVPVETDIEMSGGFSLGVGEGDYLPIVKVAPIYPQRALSRGIEGFCVVQYTVTRQGTITDPFVVEDQCTSSLFHNASIQAALKFKYKPRVIDGQAVEVPGVQNKFTYNIEE</sequence>
<protein>
    <recommendedName>
        <fullName evidence="5">Protein TonB</fullName>
    </recommendedName>
</protein>
<keyword evidence="5" id="KW-0997">Cell inner membrane</keyword>
<evidence type="ECO:0000259" key="7">
    <source>
        <dbReference type="PROSITE" id="PS52015"/>
    </source>
</evidence>
<keyword evidence="2 5" id="KW-0812">Transmembrane</keyword>
<evidence type="ECO:0000313" key="9">
    <source>
        <dbReference type="Proteomes" id="UP001359886"/>
    </source>
</evidence>
<comment type="similarity">
    <text evidence="5">Belongs to the TonB family.</text>
</comment>
<feature type="region of interest" description="Disordered" evidence="6">
    <location>
        <begin position="66"/>
        <end position="98"/>
    </location>
</feature>
<proteinExistence type="inferred from homology"/>
<keyword evidence="4 5" id="KW-0472">Membrane</keyword>
<dbReference type="AlphaFoldDB" id="A0AAW9RIF8"/>
<organism evidence="8 9">
    <name type="scientific">Elongatibacter sediminis</name>
    <dbReference type="NCBI Taxonomy" id="3119006"/>
    <lineage>
        <taxon>Bacteria</taxon>
        <taxon>Pseudomonadati</taxon>
        <taxon>Pseudomonadota</taxon>
        <taxon>Gammaproteobacteria</taxon>
        <taxon>Chromatiales</taxon>
        <taxon>Wenzhouxiangellaceae</taxon>
        <taxon>Elongatibacter</taxon>
    </lineage>
</organism>
<dbReference type="PRINTS" id="PR01374">
    <property type="entry name" value="TONBPROTEIN"/>
</dbReference>
<dbReference type="RefSeq" id="WP_354696539.1">
    <property type="nucleotide sequence ID" value="NZ_JAZHOG010000012.1"/>
</dbReference>
<dbReference type="GO" id="GO:0015031">
    <property type="term" value="P:protein transport"/>
    <property type="evidence" value="ECO:0007669"/>
    <property type="project" value="UniProtKB-UniRule"/>
</dbReference>
<evidence type="ECO:0000256" key="4">
    <source>
        <dbReference type="ARBA" id="ARBA00023136"/>
    </source>
</evidence>
<evidence type="ECO:0000313" key="8">
    <source>
        <dbReference type="EMBL" id="MEJ8569214.1"/>
    </source>
</evidence>
<evidence type="ECO:0000256" key="5">
    <source>
        <dbReference type="RuleBase" id="RU362123"/>
    </source>
</evidence>
<evidence type="ECO:0000256" key="1">
    <source>
        <dbReference type="ARBA" id="ARBA00004167"/>
    </source>
</evidence>
<dbReference type="GO" id="GO:0055085">
    <property type="term" value="P:transmembrane transport"/>
    <property type="evidence" value="ECO:0007669"/>
    <property type="project" value="InterPro"/>
</dbReference>
<dbReference type="GO" id="GO:0031992">
    <property type="term" value="F:energy transducer activity"/>
    <property type="evidence" value="ECO:0007669"/>
    <property type="project" value="InterPro"/>
</dbReference>
<keyword evidence="3 5" id="KW-1133">Transmembrane helix</keyword>
<comment type="function">
    <text evidence="5">Interacts with outer membrane receptor proteins that carry out high-affinity binding and energy dependent uptake into the periplasmic space of specific substrates. It could act to transduce energy from the cytoplasmic membrane to specific energy-requiring processes in the outer membrane, resulting in the release into the periplasm of ligands bound by these outer membrane proteins.</text>
</comment>
<dbReference type="GO" id="GO:0005886">
    <property type="term" value="C:plasma membrane"/>
    <property type="evidence" value="ECO:0007669"/>
    <property type="project" value="UniProtKB-SubCell"/>
</dbReference>
<feature type="transmembrane region" description="Helical" evidence="5">
    <location>
        <begin position="20"/>
        <end position="42"/>
    </location>
</feature>
<keyword evidence="5" id="KW-1003">Cell membrane</keyword>
<dbReference type="NCBIfam" id="TIGR01352">
    <property type="entry name" value="tonB_Cterm"/>
    <property type="match status" value="1"/>
</dbReference>
<dbReference type="Gene3D" id="3.30.1150.10">
    <property type="match status" value="1"/>
</dbReference>
<gene>
    <name evidence="8" type="ORF">V3330_16405</name>
</gene>